<dbReference type="InterPro" id="IPR038071">
    <property type="entry name" value="UROD/MetE-like_sf"/>
</dbReference>
<reference evidence="2" key="1">
    <citation type="submission" date="2018-05" db="EMBL/GenBank/DDBJ databases">
        <authorList>
            <person name="Lanie J.A."/>
            <person name="Ng W.-L."/>
            <person name="Kazmierczak K.M."/>
            <person name="Andrzejewski T.M."/>
            <person name="Davidsen T.M."/>
            <person name="Wayne K.J."/>
            <person name="Tettelin H."/>
            <person name="Glass J.I."/>
            <person name="Rusch D."/>
            <person name="Podicherti R."/>
            <person name="Tsui H.-C.T."/>
            <person name="Winkler M.E."/>
        </authorList>
    </citation>
    <scope>NUCLEOTIDE SEQUENCE</scope>
</reference>
<feature type="domain" description="Uroporphyrinogen decarboxylase (URO-D)" evidence="1">
    <location>
        <begin position="116"/>
        <end position="132"/>
    </location>
</feature>
<accession>A0A382S0L3</accession>
<evidence type="ECO:0000259" key="1">
    <source>
        <dbReference type="PROSITE" id="PS00907"/>
    </source>
</evidence>
<organism evidence="2">
    <name type="scientific">marine metagenome</name>
    <dbReference type="NCBI Taxonomy" id="408172"/>
    <lineage>
        <taxon>unclassified sequences</taxon>
        <taxon>metagenomes</taxon>
        <taxon>ecological metagenomes</taxon>
    </lineage>
</organism>
<gene>
    <name evidence="2" type="ORF">METZ01_LOCUS356338</name>
</gene>
<sequence>MRQAGRYLPEYRALKEKYTFLEMVKSPDLAVEVSLQPLKRFELDAAIVFSDILVIPEAMGQPYHFREQGGIQMEFALDSEDRIQKLVSQDASSRLHYVSSALSLLRKELGDSKGILGFCGSPWTLACYMIDGGSTTDFPQARKLATEQPLAFARLMEKITEVLIEYVDMQASSGIDALQIFDSWHNLCPLDRAYDWSLRWI</sequence>
<dbReference type="PROSITE" id="PS00907">
    <property type="entry name" value="UROD_2"/>
    <property type="match status" value="1"/>
</dbReference>
<dbReference type="PANTHER" id="PTHR21091">
    <property type="entry name" value="METHYLTETRAHYDROFOLATE:HOMOCYSTEINE METHYLTRANSFERASE RELATED"/>
    <property type="match status" value="1"/>
</dbReference>
<proteinExistence type="predicted"/>
<dbReference type="PANTHER" id="PTHR21091:SF169">
    <property type="entry name" value="UROPORPHYRINOGEN DECARBOXYLASE"/>
    <property type="match status" value="1"/>
</dbReference>
<dbReference type="Pfam" id="PF01208">
    <property type="entry name" value="URO-D"/>
    <property type="match status" value="1"/>
</dbReference>
<dbReference type="Gene3D" id="3.20.20.210">
    <property type="match status" value="1"/>
</dbReference>
<dbReference type="GO" id="GO:0005829">
    <property type="term" value="C:cytosol"/>
    <property type="evidence" value="ECO:0007669"/>
    <property type="project" value="TreeGrafter"/>
</dbReference>
<protein>
    <recommendedName>
        <fullName evidence="1">Uroporphyrinogen decarboxylase (URO-D) domain-containing protein</fullName>
    </recommendedName>
</protein>
<name>A0A382S0L3_9ZZZZ</name>
<evidence type="ECO:0000313" key="2">
    <source>
        <dbReference type="EMBL" id="SVD03484.1"/>
    </source>
</evidence>
<dbReference type="AlphaFoldDB" id="A0A382S0L3"/>
<dbReference type="GO" id="GO:0004853">
    <property type="term" value="F:uroporphyrinogen decarboxylase activity"/>
    <property type="evidence" value="ECO:0007669"/>
    <property type="project" value="InterPro"/>
</dbReference>
<dbReference type="SUPFAM" id="SSF51726">
    <property type="entry name" value="UROD/MetE-like"/>
    <property type="match status" value="1"/>
</dbReference>
<feature type="non-terminal residue" evidence="2">
    <location>
        <position position="201"/>
    </location>
</feature>
<dbReference type="GO" id="GO:0006783">
    <property type="term" value="P:heme biosynthetic process"/>
    <property type="evidence" value="ECO:0007669"/>
    <property type="project" value="TreeGrafter"/>
</dbReference>
<dbReference type="EMBL" id="UINC01125567">
    <property type="protein sequence ID" value="SVD03484.1"/>
    <property type="molecule type" value="Genomic_DNA"/>
</dbReference>
<dbReference type="InterPro" id="IPR000257">
    <property type="entry name" value="Uroporphyrinogen_deCOase"/>
</dbReference>